<comment type="caution">
    <text evidence="2">Lacks conserved residue(s) required for the propagation of feature annotation.</text>
</comment>
<dbReference type="KEGG" id="lpan:LPMP_310420"/>
<dbReference type="SMART" id="SM00230">
    <property type="entry name" value="CysPc"/>
    <property type="match status" value="1"/>
</dbReference>
<dbReference type="Pfam" id="PF00648">
    <property type="entry name" value="Peptidase_C2"/>
    <property type="match status" value="1"/>
</dbReference>
<feature type="domain" description="Calpain catalytic" evidence="4">
    <location>
        <begin position="217"/>
        <end position="531"/>
    </location>
</feature>
<dbReference type="VEuPathDB" id="TriTrypDB:LPAL13_310009100"/>
<dbReference type="AlphaFoldDB" id="A0A088SFS7"/>
<dbReference type="InterPro" id="IPR036310">
    <property type="entry name" value="Smp-1-like_sf"/>
</dbReference>
<feature type="region of interest" description="Disordered" evidence="3">
    <location>
        <begin position="1"/>
        <end position="31"/>
    </location>
</feature>
<evidence type="ECO:0000313" key="5">
    <source>
        <dbReference type="EMBL" id="AIO00632.1"/>
    </source>
</evidence>
<sequence>MGCCNSKDTKEPKESKEVKPDPVPEPEPVKQVTVVETPDAPLSPKHRSTTVVVDPRIERTRAVCAHNSTCPFRYDVCTVVGGDVKCYFADGIVYRIEKDGVWYLYNDSVDYEAHVEVRFGPGSTITAGDMALETEKTGWICGHCVLYPLQTLCCASGTPNGYKVNITVKPLSEEYRKEACAAANHTAESETDAVRSLVEDVTDEEAVLCRCVESKTPYVDLTFPPNADSVARAGKDSRTLPLMAMMRPTQYLQENKRMSANDFVGPAIPMCLDQGSLGDSWLMCAAAIAAEDEAVVRNMFALGSPEEKVVGAYRVMLNKDGWWHNVIVDDYVPTMSHMPVFGRSWDDPAELWPLLLQKAYAKVHGSYASVTGGDTLQALVDFTGSAMYRFDMEWEEAVTDASKAHSLAEALVQFSSAGASIVLSTPGIHSKSYLGCKQESDPAAFSAHYAEVGLRTGYTYYVERVVIVEKLHVLFKVRNPWRSSGKWAGAWSYGSQEWTQNPAACSLCGVQEDPQDCTFWISWDDAAQYFDGGGVLFSSTGATDYRVKGVFQETIPSAILEITAHESTQVLLTLSQPDKRGVDFKECSSLFAPIMLTMSKKEGSLQRVQKNTSCNPANPSENFNFIVGREVAMWVTLEAGERYHIVPRMHHRGILVPYNRPYVMGLISMNDLKGHVQVEAKQLESDSSAFTNYIAYNSEELPSVEVECQMHLPGKAPVTYVSATVV</sequence>
<evidence type="ECO:0000256" key="3">
    <source>
        <dbReference type="SAM" id="MobiDB-lite"/>
    </source>
</evidence>
<dbReference type="InterPro" id="IPR013780">
    <property type="entry name" value="Glyco_hydro_b"/>
</dbReference>
<dbReference type="InterPro" id="IPR022684">
    <property type="entry name" value="Calpain_cysteine_protease"/>
</dbReference>
<feature type="compositionally biased region" description="Basic and acidic residues" evidence="3">
    <location>
        <begin position="7"/>
        <end position="22"/>
    </location>
</feature>
<name>A0A088SFS7_LEIPA</name>
<dbReference type="InterPro" id="IPR001300">
    <property type="entry name" value="Peptidase_C2_calpain_cat"/>
</dbReference>
<dbReference type="SUPFAM" id="SSF101601">
    <property type="entry name" value="Smp-1-like"/>
    <property type="match status" value="1"/>
</dbReference>
<dbReference type="GO" id="GO:0006508">
    <property type="term" value="P:proteolysis"/>
    <property type="evidence" value="ECO:0007669"/>
    <property type="project" value="InterPro"/>
</dbReference>
<dbReference type="InterPro" id="IPR015232">
    <property type="entry name" value="DUF1935"/>
</dbReference>
<evidence type="ECO:0000256" key="2">
    <source>
        <dbReference type="PROSITE-ProRule" id="PRU00239"/>
    </source>
</evidence>
<dbReference type="OrthoDB" id="424753at2759"/>
<proteinExistence type="predicted"/>
<evidence type="ECO:0000313" key="6">
    <source>
        <dbReference type="Proteomes" id="UP000063063"/>
    </source>
</evidence>
<dbReference type="VEuPathDB" id="TriTrypDB:LPMP_310420"/>
<dbReference type="SUPFAM" id="SSF54001">
    <property type="entry name" value="Cysteine proteinases"/>
    <property type="match status" value="1"/>
</dbReference>
<evidence type="ECO:0000256" key="1">
    <source>
        <dbReference type="PIRSR" id="PIRSR622684-1"/>
    </source>
</evidence>
<dbReference type="GeneID" id="22577468"/>
<evidence type="ECO:0000259" key="4">
    <source>
        <dbReference type="PROSITE" id="PS50203"/>
    </source>
</evidence>
<dbReference type="RefSeq" id="XP_010701432.1">
    <property type="nucleotide sequence ID" value="XM_010703130.1"/>
</dbReference>
<dbReference type="PANTHER" id="PTHR10183:SF423">
    <property type="entry name" value="LEUCINE-RICH REPEAT PROTEIN (LRRP)"/>
    <property type="match status" value="1"/>
</dbReference>
<reference evidence="5 6" key="1">
    <citation type="journal article" date="2015" name="Sci. Rep.">
        <title>The genome of Leishmania panamensis: insights into genomics of the L. (Viannia) subgenus.</title>
        <authorList>
            <person name="Llanes A."/>
            <person name="Restrepo C.M."/>
            <person name="Vecchio G.D."/>
            <person name="Anguizola F.J."/>
            <person name="Lleonart R."/>
        </authorList>
    </citation>
    <scope>NUCLEOTIDE SEQUENCE [LARGE SCALE GENOMIC DNA]</scope>
    <source>
        <strain evidence="5 6">MHOM/PA/94/PSC-1</strain>
    </source>
</reference>
<keyword evidence="6" id="KW-1185">Reference proteome</keyword>
<dbReference type="CDD" id="cd00044">
    <property type="entry name" value="CysPc"/>
    <property type="match status" value="1"/>
</dbReference>
<dbReference type="InterPro" id="IPR038765">
    <property type="entry name" value="Papain-like_cys_pep_sf"/>
</dbReference>
<dbReference type="PANTHER" id="PTHR10183">
    <property type="entry name" value="CALPAIN"/>
    <property type="match status" value="1"/>
</dbReference>
<organism evidence="5 6">
    <name type="scientific">Leishmania panamensis</name>
    <dbReference type="NCBI Taxonomy" id="5679"/>
    <lineage>
        <taxon>Eukaryota</taxon>
        <taxon>Discoba</taxon>
        <taxon>Euglenozoa</taxon>
        <taxon>Kinetoplastea</taxon>
        <taxon>Metakinetoplastina</taxon>
        <taxon>Trypanosomatida</taxon>
        <taxon>Trypanosomatidae</taxon>
        <taxon>Leishmaniinae</taxon>
        <taxon>Leishmania</taxon>
        <taxon>Leishmania guyanensis species complex</taxon>
    </lineage>
</organism>
<gene>
    <name evidence="5" type="ORF">LPMP_310420</name>
</gene>
<feature type="active site" evidence="1">
    <location>
        <position position="479"/>
    </location>
</feature>
<protein>
    <submittedName>
        <fullName evidence="5">Calpain-like cysteine peptidase, putative</fullName>
    </submittedName>
</protein>
<dbReference type="GO" id="GO:0004198">
    <property type="term" value="F:calcium-dependent cysteine-type endopeptidase activity"/>
    <property type="evidence" value="ECO:0007669"/>
    <property type="project" value="InterPro"/>
</dbReference>
<accession>A0A088SFS7</accession>
<dbReference type="PROSITE" id="PS50203">
    <property type="entry name" value="CALPAIN_CAT"/>
    <property type="match status" value="1"/>
</dbReference>
<dbReference type="Gene3D" id="3.90.70.10">
    <property type="entry name" value="Cysteine proteinases"/>
    <property type="match status" value="1"/>
</dbReference>
<dbReference type="PRINTS" id="PR00704">
    <property type="entry name" value="CALPAIN"/>
</dbReference>
<dbReference type="eggNOG" id="KOG0045">
    <property type="taxonomic scope" value="Eukaryota"/>
</dbReference>
<dbReference type="Pfam" id="PF09149">
    <property type="entry name" value="DUF1935"/>
    <property type="match status" value="1"/>
</dbReference>
<dbReference type="Gene3D" id="2.60.40.1180">
    <property type="entry name" value="Golgi alpha-mannosidase II"/>
    <property type="match status" value="1"/>
</dbReference>
<dbReference type="EMBL" id="CP009400">
    <property type="protein sequence ID" value="AIO00632.1"/>
    <property type="molecule type" value="Genomic_DNA"/>
</dbReference>
<dbReference type="Proteomes" id="UP000063063">
    <property type="component" value="Chromosome 31"/>
</dbReference>